<evidence type="ECO:0000313" key="1">
    <source>
        <dbReference type="EMBL" id="KAI3776277.1"/>
    </source>
</evidence>
<protein>
    <submittedName>
        <fullName evidence="1">Uncharacterized protein</fullName>
    </submittedName>
</protein>
<proteinExistence type="predicted"/>
<organism evidence="1 2">
    <name type="scientific">Smallanthus sonchifolius</name>
    <dbReference type="NCBI Taxonomy" id="185202"/>
    <lineage>
        <taxon>Eukaryota</taxon>
        <taxon>Viridiplantae</taxon>
        <taxon>Streptophyta</taxon>
        <taxon>Embryophyta</taxon>
        <taxon>Tracheophyta</taxon>
        <taxon>Spermatophyta</taxon>
        <taxon>Magnoliopsida</taxon>
        <taxon>eudicotyledons</taxon>
        <taxon>Gunneridae</taxon>
        <taxon>Pentapetalae</taxon>
        <taxon>asterids</taxon>
        <taxon>campanulids</taxon>
        <taxon>Asterales</taxon>
        <taxon>Asteraceae</taxon>
        <taxon>Asteroideae</taxon>
        <taxon>Heliantheae alliance</taxon>
        <taxon>Millerieae</taxon>
        <taxon>Smallanthus</taxon>
    </lineage>
</organism>
<gene>
    <name evidence="1" type="ORF">L1987_46052</name>
</gene>
<reference evidence="1 2" key="2">
    <citation type="journal article" date="2022" name="Mol. Ecol. Resour.">
        <title>The genomes of chicory, endive, great burdock and yacon provide insights into Asteraceae paleo-polyploidization history and plant inulin production.</title>
        <authorList>
            <person name="Fan W."/>
            <person name="Wang S."/>
            <person name="Wang H."/>
            <person name="Wang A."/>
            <person name="Jiang F."/>
            <person name="Liu H."/>
            <person name="Zhao H."/>
            <person name="Xu D."/>
            <person name="Zhang Y."/>
        </authorList>
    </citation>
    <scope>NUCLEOTIDE SEQUENCE [LARGE SCALE GENOMIC DNA]</scope>
    <source>
        <strain evidence="2">cv. Yunnan</strain>
        <tissue evidence="1">Leaves</tissue>
    </source>
</reference>
<accession>A0ACB9G0E3</accession>
<comment type="caution">
    <text evidence="1">The sequence shown here is derived from an EMBL/GenBank/DDBJ whole genome shotgun (WGS) entry which is preliminary data.</text>
</comment>
<reference evidence="2" key="1">
    <citation type="journal article" date="2022" name="Mol. Ecol. Resour.">
        <title>The genomes of chicory, endive, great burdock and yacon provide insights into Asteraceae palaeo-polyploidization history and plant inulin production.</title>
        <authorList>
            <person name="Fan W."/>
            <person name="Wang S."/>
            <person name="Wang H."/>
            <person name="Wang A."/>
            <person name="Jiang F."/>
            <person name="Liu H."/>
            <person name="Zhao H."/>
            <person name="Xu D."/>
            <person name="Zhang Y."/>
        </authorList>
    </citation>
    <scope>NUCLEOTIDE SEQUENCE [LARGE SCALE GENOMIC DNA]</scope>
    <source>
        <strain evidence="2">cv. Yunnan</strain>
    </source>
</reference>
<dbReference type="EMBL" id="CM042032">
    <property type="protein sequence ID" value="KAI3776277.1"/>
    <property type="molecule type" value="Genomic_DNA"/>
</dbReference>
<sequence length="89" mass="9952">MDPLTRRRDSGYCKLGLQRSILSGYGEDETSPGSARVSGCSRRSRVMVNKSQPGQSRSTAKTMSGFAYERIVLTCIVELKYRMTLARLE</sequence>
<dbReference type="Proteomes" id="UP001056120">
    <property type="component" value="Linkage Group LG15"/>
</dbReference>
<keyword evidence="2" id="KW-1185">Reference proteome</keyword>
<evidence type="ECO:0000313" key="2">
    <source>
        <dbReference type="Proteomes" id="UP001056120"/>
    </source>
</evidence>
<name>A0ACB9G0E3_9ASTR</name>